<keyword evidence="2 5" id="KW-0545">Nucleotide biosynthesis</keyword>
<keyword evidence="9" id="KW-1185">Reference proteome</keyword>
<keyword evidence="5 7" id="KW-0067">ATP-binding</keyword>
<sequence>MIGAPGSGKGTQGALLAEFLGLPCIGLGDLMRAEAQAGTPRGRELQAHMDAGRLAPDDLASEIVEIALTSSTDGFVLDGYPRTVAQAVRLDDFLATRAADLDLVVVFRVAEDALISRLASRGREDDQPEVIRQRLAIYWESANELIAYYGGRIVELAADGAVDDVHGRLLEGLREAIAS</sequence>
<comment type="domain">
    <text evidence="5">Consists of three domains, a large central CORE domain and two small peripheral domains, NMPbind and LID, which undergo movements during catalysis. The LID domain closes over the site of phosphoryl transfer upon ATP binding. Assembling and dissambling the active center during each catalytic cycle provides an effective means to prevent ATP hydrolysis.</text>
</comment>
<dbReference type="CDD" id="cd01428">
    <property type="entry name" value="ADK"/>
    <property type="match status" value="1"/>
</dbReference>
<gene>
    <name evidence="5" type="primary">adk</name>
    <name evidence="8" type="ORF">E6C64_14340</name>
</gene>
<dbReference type="GO" id="GO:0004017">
    <property type="term" value="F:AMP kinase activity"/>
    <property type="evidence" value="ECO:0007669"/>
    <property type="project" value="UniProtKB-UniRule"/>
</dbReference>
<evidence type="ECO:0000313" key="8">
    <source>
        <dbReference type="EMBL" id="THG29829.1"/>
    </source>
</evidence>
<dbReference type="Pfam" id="PF00406">
    <property type="entry name" value="ADK"/>
    <property type="match status" value="1"/>
</dbReference>
<comment type="pathway">
    <text evidence="5">Purine metabolism; AMP biosynthesis via salvage pathway; AMP from ADP: step 1/1.</text>
</comment>
<dbReference type="EMBL" id="SSSM01000005">
    <property type="protein sequence ID" value="THG29829.1"/>
    <property type="molecule type" value="Genomic_DNA"/>
</dbReference>
<keyword evidence="5" id="KW-0963">Cytoplasm</keyword>
<keyword evidence="3 5" id="KW-0547">Nucleotide-binding</keyword>
<comment type="similarity">
    <text evidence="5 6">Belongs to the adenylate kinase family.</text>
</comment>
<dbReference type="EC" id="2.7.4.3" evidence="5 7"/>
<accession>A0A4S4FHR0</accession>
<evidence type="ECO:0000256" key="3">
    <source>
        <dbReference type="ARBA" id="ARBA00022741"/>
    </source>
</evidence>
<keyword evidence="4 5" id="KW-0418">Kinase</keyword>
<dbReference type="GO" id="GO:0044209">
    <property type="term" value="P:AMP salvage"/>
    <property type="evidence" value="ECO:0007669"/>
    <property type="project" value="UniProtKB-UniRule"/>
</dbReference>
<feature type="region of interest" description="NMP" evidence="5">
    <location>
        <begin position="26"/>
        <end position="55"/>
    </location>
</feature>
<comment type="catalytic activity">
    <reaction evidence="5 7">
        <text>AMP + ATP = 2 ADP</text>
        <dbReference type="Rhea" id="RHEA:12973"/>
        <dbReference type="ChEBI" id="CHEBI:30616"/>
        <dbReference type="ChEBI" id="CHEBI:456215"/>
        <dbReference type="ChEBI" id="CHEBI:456216"/>
        <dbReference type="EC" id="2.7.4.3"/>
    </reaction>
</comment>
<dbReference type="HAMAP" id="MF_00235">
    <property type="entry name" value="Adenylate_kinase_Adk"/>
    <property type="match status" value="1"/>
</dbReference>
<evidence type="ECO:0000313" key="9">
    <source>
        <dbReference type="Proteomes" id="UP000309133"/>
    </source>
</evidence>
<feature type="binding site" evidence="5">
    <location>
        <position position="160"/>
    </location>
    <ligand>
        <name>ATP</name>
        <dbReference type="ChEBI" id="CHEBI:30616"/>
    </ligand>
</feature>
<dbReference type="SUPFAM" id="SSF52540">
    <property type="entry name" value="P-loop containing nucleoside triphosphate hydrolases"/>
    <property type="match status" value="1"/>
</dbReference>
<dbReference type="RefSeq" id="WP_136428158.1">
    <property type="nucleotide sequence ID" value="NZ_SSSM01000005.1"/>
</dbReference>
<comment type="subcellular location">
    <subcellularLocation>
        <location evidence="5 7">Cytoplasm</location>
    </subcellularLocation>
</comment>
<feature type="binding site" evidence="5">
    <location>
        <position position="123"/>
    </location>
    <ligand>
        <name>AMP</name>
        <dbReference type="ChEBI" id="CHEBI:456215"/>
    </ligand>
</feature>
<name>A0A4S4FHR0_9MICO</name>
<dbReference type="InterPro" id="IPR000850">
    <property type="entry name" value="Adenylat/UMP-CMP_kin"/>
</dbReference>
<dbReference type="InterPro" id="IPR033690">
    <property type="entry name" value="Adenylat_kinase_CS"/>
</dbReference>
<dbReference type="PRINTS" id="PR00094">
    <property type="entry name" value="ADENYLTKNASE"/>
</dbReference>
<dbReference type="Gene3D" id="3.40.50.300">
    <property type="entry name" value="P-loop containing nucleotide triphosphate hydrolases"/>
    <property type="match status" value="1"/>
</dbReference>
<reference evidence="8 9" key="1">
    <citation type="submission" date="2019-04" db="EMBL/GenBank/DDBJ databases">
        <authorList>
            <person name="Jiang L."/>
        </authorList>
    </citation>
    <scope>NUCLEOTIDE SEQUENCE [LARGE SCALE GENOMIC DNA]</scope>
    <source>
        <strain evidence="8 9">YIM 131853</strain>
    </source>
</reference>
<comment type="subunit">
    <text evidence="5 7">Monomer.</text>
</comment>
<dbReference type="OrthoDB" id="9805030at2"/>
<dbReference type="UniPathway" id="UPA00588">
    <property type="reaction ID" value="UER00649"/>
</dbReference>
<evidence type="ECO:0000256" key="4">
    <source>
        <dbReference type="ARBA" id="ARBA00022777"/>
    </source>
</evidence>
<dbReference type="InterPro" id="IPR027417">
    <property type="entry name" value="P-loop_NTPase"/>
</dbReference>
<dbReference type="PROSITE" id="PS00113">
    <property type="entry name" value="ADENYLATE_KINASE"/>
    <property type="match status" value="1"/>
</dbReference>
<dbReference type="AlphaFoldDB" id="A0A4S4FHR0"/>
<dbReference type="GO" id="GO:0005524">
    <property type="term" value="F:ATP binding"/>
    <property type="evidence" value="ECO:0007669"/>
    <property type="project" value="UniProtKB-UniRule"/>
</dbReference>
<comment type="caution">
    <text evidence="8">The sequence shown here is derived from an EMBL/GenBank/DDBJ whole genome shotgun (WGS) entry which is preliminary data.</text>
</comment>
<evidence type="ECO:0000256" key="7">
    <source>
        <dbReference type="RuleBase" id="RU003331"/>
    </source>
</evidence>
<dbReference type="GO" id="GO:0005737">
    <property type="term" value="C:cytoplasm"/>
    <property type="evidence" value="ECO:0007669"/>
    <property type="project" value="UniProtKB-SubCell"/>
</dbReference>
<keyword evidence="1 5" id="KW-0808">Transferase</keyword>
<dbReference type="PANTHER" id="PTHR23359">
    <property type="entry name" value="NUCLEOTIDE KINASE"/>
    <property type="match status" value="1"/>
</dbReference>
<proteinExistence type="inferred from homology"/>
<dbReference type="Proteomes" id="UP000309133">
    <property type="component" value="Unassembled WGS sequence"/>
</dbReference>
<organism evidence="8 9">
    <name type="scientific">Naasia lichenicola</name>
    <dbReference type="NCBI Taxonomy" id="2565933"/>
    <lineage>
        <taxon>Bacteria</taxon>
        <taxon>Bacillati</taxon>
        <taxon>Actinomycetota</taxon>
        <taxon>Actinomycetes</taxon>
        <taxon>Micrococcales</taxon>
        <taxon>Microbacteriaceae</taxon>
        <taxon>Naasia</taxon>
    </lineage>
</organism>
<evidence type="ECO:0000256" key="2">
    <source>
        <dbReference type="ARBA" id="ARBA00022727"/>
    </source>
</evidence>
<comment type="function">
    <text evidence="5">Catalyzes the reversible transfer of the terminal phosphate group between ATP and AMP. Plays an important role in cellular energy homeostasis and in adenine nucleotide metabolism.</text>
</comment>
<evidence type="ECO:0000256" key="5">
    <source>
        <dbReference type="HAMAP-Rule" id="MF_00235"/>
    </source>
</evidence>
<feature type="binding site" evidence="5">
    <location>
        <begin position="6"/>
        <end position="11"/>
    </location>
    <ligand>
        <name>ATP</name>
        <dbReference type="ChEBI" id="CHEBI:30616"/>
    </ligand>
</feature>
<evidence type="ECO:0000256" key="1">
    <source>
        <dbReference type="ARBA" id="ARBA00022679"/>
    </source>
</evidence>
<feature type="binding site" evidence="5">
    <location>
        <position position="121"/>
    </location>
    <ligand>
        <name>ATP</name>
        <dbReference type="ChEBI" id="CHEBI:30616"/>
    </ligand>
</feature>
<evidence type="ECO:0000256" key="6">
    <source>
        <dbReference type="RuleBase" id="RU003330"/>
    </source>
</evidence>
<feature type="binding site" evidence="5">
    <location>
        <position position="32"/>
    </location>
    <ligand>
        <name>AMP</name>
        <dbReference type="ChEBI" id="CHEBI:456215"/>
    </ligand>
</feature>
<feature type="binding site" evidence="5">
    <location>
        <position position="86"/>
    </location>
    <ligand>
        <name>AMP</name>
        <dbReference type="ChEBI" id="CHEBI:456215"/>
    </ligand>
</feature>
<protein>
    <recommendedName>
        <fullName evidence="5 7">Adenylate kinase</fullName>
        <shortName evidence="5">AK</shortName>
        <ecNumber evidence="5 7">2.7.4.3</ecNumber>
    </recommendedName>
    <alternativeName>
        <fullName evidence="5">ATP-AMP transphosphorylase</fullName>
    </alternativeName>
    <alternativeName>
        <fullName evidence="5">ATP:AMP phosphotransferase</fullName>
    </alternativeName>
    <alternativeName>
        <fullName evidence="5">Adenylate monophosphate kinase</fullName>
    </alternativeName>
</protein>
<feature type="binding site" evidence="5">
    <location>
        <begin position="79"/>
        <end position="82"/>
    </location>
    <ligand>
        <name>AMP</name>
        <dbReference type="ChEBI" id="CHEBI:456215"/>
    </ligand>
</feature>
<comment type="caution">
    <text evidence="5">Lacks conserved residue(s) required for the propagation of feature annotation.</text>
</comment>
<feature type="binding site" evidence="5">
    <location>
        <position position="134"/>
    </location>
    <ligand>
        <name>AMP</name>
        <dbReference type="ChEBI" id="CHEBI:456215"/>
    </ligand>
</feature>